<name>A0A7J7NBN4_9MAGN</name>
<evidence type="ECO:0000256" key="3">
    <source>
        <dbReference type="ARBA" id="ARBA00023175"/>
    </source>
</evidence>
<dbReference type="InterPro" id="IPR036961">
    <property type="entry name" value="Kinesin_motor_dom_sf"/>
</dbReference>
<evidence type="ECO:0000256" key="5">
    <source>
        <dbReference type="PROSITE-ProRule" id="PRU00283"/>
    </source>
</evidence>
<evidence type="ECO:0000256" key="2">
    <source>
        <dbReference type="ARBA" id="ARBA00022490"/>
    </source>
</evidence>
<dbReference type="GO" id="GO:0090307">
    <property type="term" value="P:mitotic spindle assembly"/>
    <property type="evidence" value="ECO:0007669"/>
    <property type="project" value="TreeGrafter"/>
</dbReference>
<feature type="domain" description="Kinesin motor" evidence="7">
    <location>
        <begin position="1"/>
        <end position="82"/>
    </location>
</feature>
<dbReference type="GO" id="GO:0005876">
    <property type="term" value="C:spindle microtubule"/>
    <property type="evidence" value="ECO:0007669"/>
    <property type="project" value="TreeGrafter"/>
</dbReference>
<proteinExistence type="inferred from homology"/>
<dbReference type="OrthoDB" id="1934084at2759"/>
<evidence type="ECO:0000313" key="9">
    <source>
        <dbReference type="Proteomes" id="UP000541444"/>
    </source>
</evidence>
<comment type="similarity">
    <text evidence="5">Belongs to the TRAFAC class myosin-kinesin ATPase superfamily. Kinesin family.</text>
</comment>
<dbReference type="GO" id="GO:0008017">
    <property type="term" value="F:microtubule binding"/>
    <property type="evidence" value="ECO:0007669"/>
    <property type="project" value="InterPro"/>
</dbReference>
<keyword evidence="2" id="KW-0963">Cytoplasm</keyword>
<dbReference type="GO" id="GO:0008574">
    <property type="term" value="F:plus-end-directed microtubule motor activity"/>
    <property type="evidence" value="ECO:0007669"/>
    <property type="project" value="TreeGrafter"/>
</dbReference>
<dbReference type="InterPro" id="IPR027417">
    <property type="entry name" value="P-loop_NTPase"/>
</dbReference>
<evidence type="ECO:0000313" key="8">
    <source>
        <dbReference type="EMBL" id="KAF6164372.1"/>
    </source>
</evidence>
<keyword evidence="6" id="KW-0472">Membrane</keyword>
<keyword evidence="9" id="KW-1185">Reference proteome</keyword>
<protein>
    <recommendedName>
        <fullName evidence="7">Kinesin motor domain-containing protein</fullName>
    </recommendedName>
</protein>
<sequence>MEDGKGGVRVRGLEEEVVHSANEICGLLEHGSAKRRTVDTLLNKHSSRSHSVFSITIHVKEATVDDEDPIKCGKLNLVDLAGPKIFLVQAQESFYDEERLLYSHNEIICTDVRAAREKNGVYIPHERFVQDEVENKAFYHLACLSVSSINLDSCNKSLQELQVSHKIAISTLKEKEFIISNLLHSVCLFKLAPVLIIVISQILFLLSRMHSSVTDHKNKKETENHGLVMNFGSQLDRSLRSLYETVLGSVFQQQRQLQCVEEHMCSFLAGKCDVRE</sequence>
<dbReference type="InterPro" id="IPR001752">
    <property type="entry name" value="Kinesin_motor_dom"/>
</dbReference>
<dbReference type="GO" id="GO:0051231">
    <property type="term" value="P:spindle elongation"/>
    <property type="evidence" value="ECO:0007669"/>
    <property type="project" value="TreeGrafter"/>
</dbReference>
<dbReference type="PRINTS" id="PR00380">
    <property type="entry name" value="KINESINHEAVY"/>
</dbReference>
<comment type="caution">
    <text evidence="5">Lacks conserved residue(s) required for the propagation of feature annotation.</text>
</comment>
<feature type="transmembrane region" description="Helical" evidence="6">
    <location>
        <begin position="182"/>
        <end position="206"/>
    </location>
</feature>
<accession>A0A7J7NBN4</accession>
<dbReference type="InterPro" id="IPR047149">
    <property type="entry name" value="KIF11-like"/>
</dbReference>
<dbReference type="GO" id="GO:0007018">
    <property type="term" value="P:microtubule-based movement"/>
    <property type="evidence" value="ECO:0007669"/>
    <property type="project" value="InterPro"/>
</dbReference>
<evidence type="ECO:0000256" key="6">
    <source>
        <dbReference type="SAM" id="Phobius"/>
    </source>
</evidence>
<dbReference type="GO" id="GO:0072686">
    <property type="term" value="C:mitotic spindle"/>
    <property type="evidence" value="ECO:0007669"/>
    <property type="project" value="TreeGrafter"/>
</dbReference>
<dbReference type="SUPFAM" id="SSF52540">
    <property type="entry name" value="P-loop containing nucleoside triphosphate hydrolases"/>
    <property type="match status" value="1"/>
</dbReference>
<evidence type="ECO:0000256" key="1">
    <source>
        <dbReference type="ARBA" id="ARBA00004245"/>
    </source>
</evidence>
<evidence type="ECO:0000259" key="7">
    <source>
        <dbReference type="PROSITE" id="PS50067"/>
    </source>
</evidence>
<dbReference type="PANTHER" id="PTHR47970">
    <property type="entry name" value="KINESIN-LIKE PROTEIN KIF11"/>
    <property type="match status" value="1"/>
</dbReference>
<comment type="subcellular location">
    <subcellularLocation>
        <location evidence="1">Cytoplasm</location>
        <location evidence="1">Cytoskeleton</location>
    </subcellularLocation>
</comment>
<comment type="caution">
    <text evidence="8">The sequence shown here is derived from an EMBL/GenBank/DDBJ whole genome shotgun (WGS) entry which is preliminary data.</text>
</comment>
<keyword evidence="6" id="KW-1133">Transmembrane helix</keyword>
<gene>
    <name evidence="8" type="ORF">GIB67_037529</name>
</gene>
<evidence type="ECO:0000256" key="4">
    <source>
        <dbReference type="ARBA" id="ARBA00023212"/>
    </source>
</evidence>
<dbReference type="EMBL" id="JACGCM010000932">
    <property type="protein sequence ID" value="KAF6164372.1"/>
    <property type="molecule type" value="Genomic_DNA"/>
</dbReference>
<dbReference type="Pfam" id="PF00225">
    <property type="entry name" value="Kinesin"/>
    <property type="match status" value="1"/>
</dbReference>
<organism evidence="8 9">
    <name type="scientific">Kingdonia uniflora</name>
    <dbReference type="NCBI Taxonomy" id="39325"/>
    <lineage>
        <taxon>Eukaryota</taxon>
        <taxon>Viridiplantae</taxon>
        <taxon>Streptophyta</taxon>
        <taxon>Embryophyta</taxon>
        <taxon>Tracheophyta</taxon>
        <taxon>Spermatophyta</taxon>
        <taxon>Magnoliopsida</taxon>
        <taxon>Ranunculales</taxon>
        <taxon>Circaeasteraceae</taxon>
        <taxon>Kingdonia</taxon>
    </lineage>
</organism>
<dbReference type="PANTHER" id="PTHR47970:SF32">
    <property type="entry name" value="KINESIN-LIKE PROTEIN KIN-5B"/>
    <property type="match status" value="1"/>
</dbReference>
<dbReference type="GO" id="GO:0005524">
    <property type="term" value="F:ATP binding"/>
    <property type="evidence" value="ECO:0007669"/>
    <property type="project" value="InterPro"/>
</dbReference>
<keyword evidence="3" id="KW-0505">Motor protein</keyword>
<dbReference type="Proteomes" id="UP000541444">
    <property type="component" value="Unassembled WGS sequence"/>
</dbReference>
<dbReference type="AlphaFoldDB" id="A0A7J7NBN4"/>
<dbReference type="Gene3D" id="3.40.850.10">
    <property type="entry name" value="Kinesin motor domain"/>
    <property type="match status" value="1"/>
</dbReference>
<keyword evidence="6" id="KW-0812">Transmembrane</keyword>
<reference evidence="8 9" key="1">
    <citation type="journal article" date="2020" name="IScience">
        <title>Genome Sequencing of the Endangered Kingdonia uniflora (Circaeasteraceae, Ranunculales) Reveals Potential Mechanisms of Evolutionary Specialization.</title>
        <authorList>
            <person name="Sun Y."/>
            <person name="Deng T."/>
            <person name="Zhang A."/>
            <person name="Moore M.J."/>
            <person name="Landis J.B."/>
            <person name="Lin N."/>
            <person name="Zhang H."/>
            <person name="Zhang X."/>
            <person name="Huang J."/>
            <person name="Zhang X."/>
            <person name="Sun H."/>
            <person name="Wang H."/>
        </authorList>
    </citation>
    <scope>NUCLEOTIDE SEQUENCE [LARGE SCALE GENOMIC DNA]</scope>
    <source>
        <strain evidence="8">TB1705</strain>
        <tissue evidence="8">Leaf</tissue>
    </source>
</reference>
<keyword evidence="4" id="KW-0206">Cytoskeleton</keyword>
<dbReference type="PROSITE" id="PS50067">
    <property type="entry name" value="KINESIN_MOTOR_2"/>
    <property type="match status" value="1"/>
</dbReference>